<sequence length="49" mass="5767">MARQKKFQLWLTDDEYNLLKSVADKKNVPMGEILRDYIKDLAKKSTHGE</sequence>
<organism evidence="1 2">
    <name type="scientific">Aetokthonos hydrillicola Thurmond2011</name>
    <dbReference type="NCBI Taxonomy" id="2712845"/>
    <lineage>
        <taxon>Bacteria</taxon>
        <taxon>Bacillati</taxon>
        <taxon>Cyanobacteriota</taxon>
        <taxon>Cyanophyceae</taxon>
        <taxon>Nostocales</taxon>
        <taxon>Hapalosiphonaceae</taxon>
        <taxon>Aetokthonos</taxon>
    </lineage>
</organism>
<accession>A0AAP5M857</accession>
<keyword evidence="2" id="KW-1185">Reference proteome</keyword>
<dbReference type="EMBL" id="JAALHA020000020">
    <property type="protein sequence ID" value="MDR9898806.1"/>
    <property type="molecule type" value="Genomic_DNA"/>
</dbReference>
<protein>
    <submittedName>
        <fullName evidence="1">Uncharacterized protein</fullName>
    </submittedName>
</protein>
<reference evidence="2" key="1">
    <citation type="journal article" date="2021" name="Science">
        <title>Hunting the eagle killer: A cyanobacterial neurotoxin causes vacuolar myelinopathy.</title>
        <authorList>
            <person name="Breinlinger S."/>
            <person name="Phillips T.J."/>
            <person name="Haram B.N."/>
            <person name="Mares J."/>
            <person name="Martinez Yerena J.A."/>
            <person name="Hrouzek P."/>
            <person name="Sobotka R."/>
            <person name="Henderson W.M."/>
            <person name="Schmieder P."/>
            <person name="Williams S.M."/>
            <person name="Lauderdale J.D."/>
            <person name="Wilde H.D."/>
            <person name="Gerrin W."/>
            <person name="Kust A."/>
            <person name="Washington J.W."/>
            <person name="Wagner C."/>
            <person name="Geier B."/>
            <person name="Liebeke M."/>
            <person name="Enke H."/>
            <person name="Niedermeyer T.H.J."/>
            <person name="Wilde S.B."/>
        </authorList>
    </citation>
    <scope>NUCLEOTIDE SEQUENCE [LARGE SCALE GENOMIC DNA]</scope>
    <source>
        <strain evidence="2">Thurmond2011</strain>
    </source>
</reference>
<gene>
    <name evidence="1" type="ORF">G7B40_030245</name>
</gene>
<comment type="caution">
    <text evidence="1">The sequence shown here is derived from an EMBL/GenBank/DDBJ whole genome shotgun (WGS) entry which is preliminary data.</text>
</comment>
<dbReference type="AlphaFoldDB" id="A0AAP5M857"/>
<dbReference type="RefSeq" id="WP_208342754.1">
    <property type="nucleotide sequence ID" value="NZ_CAWQFN010000179.1"/>
</dbReference>
<evidence type="ECO:0000313" key="1">
    <source>
        <dbReference type="EMBL" id="MDR9898806.1"/>
    </source>
</evidence>
<name>A0AAP5M857_9CYAN</name>
<evidence type="ECO:0000313" key="2">
    <source>
        <dbReference type="Proteomes" id="UP000667802"/>
    </source>
</evidence>
<dbReference type="Proteomes" id="UP000667802">
    <property type="component" value="Unassembled WGS sequence"/>
</dbReference>
<proteinExistence type="predicted"/>